<reference evidence="2" key="1">
    <citation type="submission" date="2014-05" db="EMBL/GenBank/DDBJ databases">
        <authorList>
            <person name="Pacey E."/>
            <person name="Bowman C.A."/>
            <person name="Russell D.A."/>
            <person name="Pope W.H."/>
            <person name="Jacobs-Sera D."/>
            <person name="Hendrix R.W."/>
            <person name="Hatfull G.F."/>
        </authorList>
    </citation>
    <scope>NUCLEOTIDE SEQUENCE [LARGE SCALE GENOMIC DNA]</scope>
</reference>
<sequence>MERGMSDADTARKNGWKVGTRLAGDEGRGETIIEITAIGEQHVLAKTITHAGRPAPYGESLWTFVCRDWQEVPRRRCRINDRLVRTLRRIVLAAPRNGVP</sequence>
<dbReference type="Proteomes" id="UP000028668">
    <property type="component" value="Segment"/>
</dbReference>
<accession>A0A076G7V2</accession>
<evidence type="ECO:0000259" key="1">
    <source>
        <dbReference type="Pfam" id="PF23889"/>
    </source>
</evidence>
<proteinExistence type="predicted"/>
<dbReference type="InterPro" id="IPR055665">
    <property type="entry name" value="DUF7241"/>
</dbReference>
<evidence type="ECO:0000313" key="3">
    <source>
        <dbReference type="Proteomes" id="UP000028668"/>
    </source>
</evidence>
<organism evidence="2 3">
    <name type="scientific">Mycobacterium phage YungJamal</name>
    <dbReference type="NCBI Taxonomy" id="1505226"/>
    <lineage>
        <taxon>Viruses</taxon>
        <taxon>Duplodnaviria</taxon>
        <taxon>Heunggongvirae</taxon>
        <taxon>Uroviricota</taxon>
        <taxon>Caudoviricetes</taxon>
        <taxon>Corndogvirus</taxon>
        <taxon>Mycobacterium phage Corndog</taxon>
    </lineage>
</organism>
<dbReference type="Pfam" id="PF23889">
    <property type="entry name" value="DUF7241"/>
    <property type="match status" value="1"/>
</dbReference>
<dbReference type="EMBL" id="KJ829260">
    <property type="protein sequence ID" value="AII28337.1"/>
    <property type="molecule type" value="Genomic_DNA"/>
</dbReference>
<protein>
    <recommendedName>
        <fullName evidence="1">DUF7241 domain-containing protein</fullName>
    </recommendedName>
</protein>
<feature type="domain" description="DUF7241" evidence="1">
    <location>
        <begin position="5"/>
        <end position="73"/>
    </location>
</feature>
<gene>
    <name evidence="2" type="primary">98</name>
    <name evidence="2" type="ORF">PBI_YUNGJAMAL_98</name>
</gene>
<name>A0A076G7V2_BPMCO</name>
<evidence type="ECO:0000313" key="2">
    <source>
        <dbReference type="EMBL" id="AII28337.1"/>
    </source>
</evidence>